<dbReference type="InterPro" id="IPR051554">
    <property type="entry name" value="Acetyltransferase_Eis"/>
</dbReference>
<dbReference type="GO" id="GO:0030649">
    <property type="term" value="P:aminoglycoside antibiotic catabolic process"/>
    <property type="evidence" value="ECO:0007669"/>
    <property type="project" value="TreeGrafter"/>
</dbReference>
<dbReference type="InterPro" id="IPR036527">
    <property type="entry name" value="SCP2_sterol-bd_dom_sf"/>
</dbReference>
<dbReference type="Proteomes" id="UP000547674">
    <property type="component" value="Unassembled WGS sequence"/>
</dbReference>
<dbReference type="InterPro" id="IPR041380">
    <property type="entry name" value="Acetyltransf_17"/>
</dbReference>
<organism evidence="2 3">
    <name type="scientific">Eiseniibacteriota bacterium</name>
    <dbReference type="NCBI Taxonomy" id="2212470"/>
    <lineage>
        <taxon>Bacteria</taxon>
        <taxon>Candidatus Eiseniibacteriota</taxon>
    </lineage>
</organism>
<dbReference type="Gene3D" id="3.40.630.30">
    <property type="match status" value="2"/>
</dbReference>
<dbReference type="GO" id="GO:0034069">
    <property type="term" value="F:aminoglycoside N-acetyltransferase activity"/>
    <property type="evidence" value="ECO:0007669"/>
    <property type="project" value="TreeGrafter"/>
</dbReference>
<sequence>MATYEFRSPKSEAEVDGISNILAEAFAAPMDALQDRIKDLGKENVCALFDGPKPVGGLWLIHKGQWFGGNAVPMAGVGAVGIATEARGHGAAHALMSSTVNMLHDEGVALSALFPASRRLYQKSGYDLAGTRFQIEAQTRDLRHKADRTLTVRNVTQDDQAQLHATYTRMARNFNGLLDRHEFHWSRVFEFKGEPARGYGIFRGDELVAYTFIVHRSAGLAGYNLFLTDLVYTDRPSAERLIRLLADHSSLGREVMWFGSPTDPLLSLLPENHYKVTLHFEWMIRLTHVQKALELRGYPKALSLSLDLEVDDDIIEGNKGRVRLEIEGGKAKVSPGGSGDLRIHVRQLASLYSGFRSPKELAMMGLIEGDEASMDAARAAFAGSPPFLGDMF</sequence>
<dbReference type="SUPFAM" id="SSF55718">
    <property type="entry name" value="SCP-like"/>
    <property type="match status" value="1"/>
</dbReference>
<evidence type="ECO:0000313" key="2">
    <source>
        <dbReference type="EMBL" id="NNF07247.1"/>
    </source>
</evidence>
<dbReference type="PANTHER" id="PTHR37817:SF1">
    <property type="entry name" value="N-ACETYLTRANSFERASE EIS"/>
    <property type="match status" value="1"/>
</dbReference>
<dbReference type="Pfam" id="PF13527">
    <property type="entry name" value="Acetyltransf_9"/>
    <property type="match status" value="1"/>
</dbReference>
<protein>
    <submittedName>
        <fullName evidence="2">GNAT family N-acetyltransferase</fullName>
    </submittedName>
</protein>
<proteinExistence type="predicted"/>
<gene>
    <name evidence="2" type="ORF">HKN21_10845</name>
</gene>
<dbReference type="AlphaFoldDB" id="A0A7Y2EAE8"/>
<dbReference type="InterPro" id="IPR000182">
    <property type="entry name" value="GNAT_dom"/>
</dbReference>
<reference evidence="2 3" key="1">
    <citation type="submission" date="2020-03" db="EMBL/GenBank/DDBJ databases">
        <title>Metabolic flexibility allows generalist bacteria to become dominant in a frequently disturbed ecosystem.</title>
        <authorList>
            <person name="Chen Y.-J."/>
            <person name="Leung P.M."/>
            <person name="Bay S.K."/>
            <person name="Hugenholtz P."/>
            <person name="Kessler A.J."/>
            <person name="Shelley G."/>
            <person name="Waite D.W."/>
            <person name="Cook P.L."/>
            <person name="Greening C."/>
        </authorList>
    </citation>
    <scope>NUCLEOTIDE SEQUENCE [LARGE SCALE GENOMIC DNA]</scope>
    <source>
        <strain evidence="2">SS_bin_28</strain>
    </source>
</reference>
<dbReference type="Pfam" id="PF17668">
    <property type="entry name" value="Acetyltransf_17"/>
    <property type="match status" value="1"/>
</dbReference>
<dbReference type="Gene3D" id="3.30.1050.10">
    <property type="entry name" value="SCP2 sterol-binding domain"/>
    <property type="match status" value="1"/>
</dbReference>
<dbReference type="Pfam" id="PF13530">
    <property type="entry name" value="SCP2_2"/>
    <property type="match status" value="1"/>
</dbReference>
<dbReference type="SUPFAM" id="SSF55729">
    <property type="entry name" value="Acyl-CoA N-acyltransferases (Nat)"/>
    <property type="match status" value="1"/>
</dbReference>
<evidence type="ECO:0000313" key="3">
    <source>
        <dbReference type="Proteomes" id="UP000547674"/>
    </source>
</evidence>
<comment type="caution">
    <text evidence="2">The sequence shown here is derived from an EMBL/GenBank/DDBJ whole genome shotgun (WGS) entry which is preliminary data.</text>
</comment>
<accession>A0A7Y2EAE8</accession>
<keyword evidence="2" id="KW-0808">Transferase</keyword>
<name>A0A7Y2EAE8_UNCEI</name>
<dbReference type="PROSITE" id="PS51186">
    <property type="entry name" value="GNAT"/>
    <property type="match status" value="1"/>
</dbReference>
<evidence type="ECO:0000259" key="1">
    <source>
        <dbReference type="PROSITE" id="PS51186"/>
    </source>
</evidence>
<dbReference type="InterPro" id="IPR025559">
    <property type="entry name" value="Eis_dom"/>
</dbReference>
<feature type="domain" description="N-acetyltransferase" evidence="1">
    <location>
        <begin position="4"/>
        <end position="147"/>
    </location>
</feature>
<dbReference type="PANTHER" id="PTHR37817">
    <property type="entry name" value="N-ACETYLTRANSFERASE EIS"/>
    <property type="match status" value="1"/>
</dbReference>
<dbReference type="EMBL" id="JABDJR010000436">
    <property type="protein sequence ID" value="NNF07247.1"/>
    <property type="molecule type" value="Genomic_DNA"/>
</dbReference>
<dbReference type="InterPro" id="IPR016181">
    <property type="entry name" value="Acyl_CoA_acyltransferase"/>
</dbReference>